<evidence type="ECO:0000259" key="1">
    <source>
        <dbReference type="Pfam" id="PF01883"/>
    </source>
</evidence>
<organism evidence="3 4">
    <name type="scientific">Chitinophaga parva</name>
    <dbReference type="NCBI Taxonomy" id="2169414"/>
    <lineage>
        <taxon>Bacteria</taxon>
        <taxon>Pseudomonadati</taxon>
        <taxon>Bacteroidota</taxon>
        <taxon>Chitinophagia</taxon>
        <taxon>Chitinophagales</taxon>
        <taxon>Chitinophagaceae</taxon>
        <taxon>Chitinophaga</taxon>
    </lineage>
</organism>
<dbReference type="SUPFAM" id="SSF117916">
    <property type="entry name" value="Fe-S cluster assembly (FSCA) domain-like"/>
    <property type="match status" value="1"/>
</dbReference>
<protein>
    <submittedName>
        <fullName evidence="3">Phenylacetate-CoA oxygenase subunit PaaJ</fullName>
    </submittedName>
</protein>
<accession>A0A2T7BL24</accession>
<evidence type="ECO:0000259" key="2">
    <source>
        <dbReference type="Pfam" id="PF23451"/>
    </source>
</evidence>
<dbReference type="OrthoDB" id="3684942at2"/>
<dbReference type="Gene3D" id="3.30.300.130">
    <property type="entry name" value="Fe-S cluster assembly (FSCA)"/>
    <property type="match status" value="1"/>
</dbReference>
<dbReference type="PANTHER" id="PTHR42831:SF3">
    <property type="entry name" value="1,2-PHENYLACETYL-COA EPOXIDASE, SUBUNIT D-RELATED"/>
    <property type="match status" value="1"/>
</dbReference>
<evidence type="ECO:0000313" key="3">
    <source>
        <dbReference type="EMBL" id="PUZ28376.1"/>
    </source>
</evidence>
<dbReference type="NCBIfam" id="TIGR02159">
    <property type="entry name" value="PA_CoA_Oxy4"/>
    <property type="match status" value="1"/>
</dbReference>
<feature type="domain" description="MIP18 family-like" evidence="1">
    <location>
        <begin position="10"/>
        <end position="74"/>
    </location>
</feature>
<dbReference type="InterPro" id="IPR011883">
    <property type="entry name" value="PaaD-like"/>
</dbReference>
<keyword evidence="4" id="KW-1185">Reference proteome</keyword>
<reference evidence="3 4" key="1">
    <citation type="submission" date="2018-04" db="EMBL/GenBank/DDBJ databases">
        <title>Chitinophaga fuyangensis sp. nov., isolated from soil in a chemical factory.</title>
        <authorList>
            <person name="Chen K."/>
        </authorList>
    </citation>
    <scope>NUCLEOTIDE SEQUENCE [LARGE SCALE GENOMIC DNA]</scope>
    <source>
        <strain evidence="3 4">LY-1</strain>
    </source>
</reference>
<dbReference type="Pfam" id="PF01883">
    <property type="entry name" value="FeS_assembly_P"/>
    <property type="match status" value="1"/>
</dbReference>
<dbReference type="EMBL" id="QCYK01000001">
    <property type="protein sequence ID" value="PUZ28376.1"/>
    <property type="molecule type" value="Genomic_DNA"/>
</dbReference>
<comment type="caution">
    <text evidence="3">The sequence shown here is derived from an EMBL/GenBank/DDBJ whole genome shotgun (WGS) entry which is preliminary data.</text>
</comment>
<dbReference type="PANTHER" id="PTHR42831">
    <property type="entry name" value="FE-S PROTEIN MATURATION AUXILIARY FACTOR YITW"/>
    <property type="match status" value="1"/>
</dbReference>
<dbReference type="InterPro" id="IPR002744">
    <property type="entry name" value="MIP18-like"/>
</dbReference>
<evidence type="ECO:0000313" key="4">
    <source>
        <dbReference type="Proteomes" id="UP000244450"/>
    </source>
</evidence>
<proteinExistence type="predicted"/>
<dbReference type="InterPro" id="IPR034904">
    <property type="entry name" value="FSCA_dom_sf"/>
</dbReference>
<gene>
    <name evidence="3" type="primary">paaJ</name>
    <name evidence="3" type="ORF">DCC81_02510</name>
</gene>
<dbReference type="InterPro" id="IPR052339">
    <property type="entry name" value="Fe-S_Maturation_MIP18"/>
</dbReference>
<sequence length="165" mass="18016">MHMSTPLTIDRVYQCLATVMDPEIPVLSVVDLGMITGVELAGSAAVTVKMIPTYAACPALQFIQRNIQVSLERELQVPVLVQVDAATHWHSNRLTAAARQKLEAFALAPPPVSGKVSAEILLHTPCPHCGSKDTYMRSPFGATLCRATHFCKNCGQLFEQFKPLE</sequence>
<feature type="domain" description="PaaD zinc beta ribbon" evidence="2">
    <location>
        <begin position="123"/>
        <end position="162"/>
    </location>
</feature>
<dbReference type="InterPro" id="IPR056572">
    <property type="entry name" value="Zn_ribbon_PaaD"/>
</dbReference>
<name>A0A2T7BL24_9BACT</name>
<dbReference type="AlphaFoldDB" id="A0A2T7BL24"/>
<dbReference type="Pfam" id="PF23451">
    <property type="entry name" value="Zn_ribbon_PaaD"/>
    <property type="match status" value="1"/>
</dbReference>
<dbReference type="Proteomes" id="UP000244450">
    <property type="component" value="Unassembled WGS sequence"/>
</dbReference>